<dbReference type="PANTHER" id="PTHR30537:SF72">
    <property type="entry name" value="LYSR FAMILY TRANSCRIPTIONAL REGULATOR"/>
    <property type="match status" value="1"/>
</dbReference>
<dbReference type="EMBL" id="JACHDE010000001">
    <property type="protein sequence ID" value="MBB5398511.1"/>
    <property type="molecule type" value="Genomic_DNA"/>
</dbReference>
<dbReference type="Pfam" id="PF03466">
    <property type="entry name" value="LysR_substrate"/>
    <property type="match status" value="1"/>
</dbReference>
<evidence type="ECO:0000313" key="6">
    <source>
        <dbReference type="EMBL" id="MBB5398511.1"/>
    </source>
</evidence>
<comment type="caution">
    <text evidence="6">The sequence shown here is derived from an EMBL/GenBank/DDBJ whole genome shotgun (WGS) entry which is preliminary data.</text>
</comment>
<evidence type="ECO:0000256" key="1">
    <source>
        <dbReference type="ARBA" id="ARBA00009437"/>
    </source>
</evidence>
<protein>
    <submittedName>
        <fullName evidence="6">DNA-binding transcriptional LysR family regulator</fullName>
    </submittedName>
</protein>
<dbReference type="GO" id="GO:0003700">
    <property type="term" value="F:DNA-binding transcription factor activity"/>
    <property type="evidence" value="ECO:0007669"/>
    <property type="project" value="InterPro"/>
</dbReference>
<dbReference type="Proteomes" id="UP000592820">
    <property type="component" value="Unassembled WGS sequence"/>
</dbReference>
<dbReference type="PANTHER" id="PTHR30537">
    <property type="entry name" value="HTH-TYPE TRANSCRIPTIONAL REGULATOR"/>
    <property type="match status" value="1"/>
</dbReference>
<dbReference type="SUPFAM" id="SSF53850">
    <property type="entry name" value="Periplasmic binding protein-like II"/>
    <property type="match status" value="1"/>
</dbReference>
<dbReference type="InterPro" id="IPR005119">
    <property type="entry name" value="LysR_subst-bd"/>
</dbReference>
<evidence type="ECO:0000256" key="2">
    <source>
        <dbReference type="ARBA" id="ARBA00023015"/>
    </source>
</evidence>
<dbReference type="Gene3D" id="3.40.190.290">
    <property type="match status" value="1"/>
</dbReference>
<dbReference type="PROSITE" id="PS50931">
    <property type="entry name" value="HTH_LYSR"/>
    <property type="match status" value="1"/>
</dbReference>
<evidence type="ECO:0000259" key="5">
    <source>
        <dbReference type="PROSITE" id="PS50931"/>
    </source>
</evidence>
<dbReference type="GO" id="GO:0043565">
    <property type="term" value="F:sequence-specific DNA binding"/>
    <property type="evidence" value="ECO:0007669"/>
    <property type="project" value="TreeGrafter"/>
</dbReference>
<organism evidence="6 7">
    <name type="scientific">Paraburkholderia youngii</name>
    <dbReference type="NCBI Taxonomy" id="2782701"/>
    <lineage>
        <taxon>Bacteria</taxon>
        <taxon>Pseudomonadati</taxon>
        <taxon>Pseudomonadota</taxon>
        <taxon>Betaproteobacteria</taxon>
        <taxon>Burkholderiales</taxon>
        <taxon>Burkholderiaceae</taxon>
        <taxon>Paraburkholderia</taxon>
    </lineage>
</organism>
<dbReference type="FunFam" id="1.10.10.10:FF:000001">
    <property type="entry name" value="LysR family transcriptional regulator"/>
    <property type="match status" value="1"/>
</dbReference>
<gene>
    <name evidence="6" type="ORF">HDG41_000547</name>
</gene>
<evidence type="ECO:0000256" key="3">
    <source>
        <dbReference type="ARBA" id="ARBA00023125"/>
    </source>
</evidence>
<dbReference type="Pfam" id="PF00126">
    <property type="entry name" value="HTH_1"/>
    <property type="match status" value="1"/>
</dbReference>
<accession>A0A7W8L152</accession>
<dbReference type="RefSeq" id="WP_184225204.1">
    <property type="nucleotide sequence ID" value="NZ_JACHDE010000001.1"/>
</dbReference>
<keyword evidence="3 6" id="KW-0238">DNA-binding</keyword>
<dbReference type="InterPro" id="IPR058163">
    <property type="entry name" value="LysR-type_TF_proteobact-type"/>
</dbReference>
<dbReference type="AlphaFoldDB" id="A0A7W8L152"/>
<keyword evidence="4" id="KW-0804">Transcription</keyword>
<dbReference type="InterPro" id="IPR036388">
    <property type="entry name" value="WH-like_DNA-bd_sf"/>
</dbReference>
<comment type="similarity">
    <text evidence="1">Belongs to the LysR transcriptional regulatory family.</text>
</comment>
<dbReference type="InterPro" id="IPR036390">
    <property type="entry name" value="WH_DNA-bd_sf"/>
</dbReference>
<sequence>MDTLGTLSIFVHAAETRNFTRTAQRLGLSASAIAKSIARLEDRMGIRLFHRSTRNIMLTHEGEMLLESCRRIIEELEMIEERFTRSGKAPSGRLRVIAQIPSAYLAPVLRKFIVAFPEIELDIEWGTGAAGLIESGFDVAICPGLDTDSRLMSKHLGYSRICIAGAASYFERCGTPATPQDLAHHVCIHLKDAGKLIRWPLGLSESDAGEPPVSMAVSMLGALVNLVECGSGIACLPEFAIERQLKDGSMRRVLGDHVSGSYQCVAVWPSSRHMATKIRAFVDFVANNLFSEANGDEA</sequence>
<name>A0A7W8L152_9BURK</name>
<reference evidence="6 7" key="1">
    <citation type="submission" date="2020-08" db="EMBL/GenBank/DDBJ databases">
        <title>Genomic Encyclopedia of Type Strains, Phase IV (KMG-V): Genome sequencing to study the core and pangenomes of soil and plant-associated prokaryotes.</title>
        <authorList>
            <person name="Whitman W."/>
        </authorList>
    </citation>
    <scope>NUCLEOTIDE SEQUENCE [LARGE SCALE GENOMIC DNA]</scope>
    <source>
        <strain evidence="6 7">JPY162</strain>
    </source>
</reference>
<dbReference type="SUPFAM" id="SSF46785">
    <property type="entry name" value="Winged helix' DNA-binding domain"/>
    <property type="match status" value="1"/>
</dbReference>
<proteinExistence type="inferred from homology"/>
<dbReference type="PRINTS" id="PR00039">
    <property type="entry name" value="HTHLYSR"/>
</dbReference>
<evidence type="ECO:0000256" key="4">
    <source>
        <dbReference type="ARBA" id="ARBA00023163"/>
    </source>
</evidence>
<feature type="domain" description="HTH lysR-type" evidence="5">
    <location>
        <begin position="1"/>
        <end position="59"/>
    </location>
</feature>
<keyword evidence="2" id="KW-0805">Transcription regulation</keyword>
<dbReference type="InterPro" id="IPR000847">
    <property type="entry name" value="LysR_HTH_N"/>
</dbReference>
<dbReference type="GO" id="GO:0006351">
    <property type="term" value="P:DNA-templated transcription"/>
    <property type="evidence" value="ECO:0007669"/>
    <property type="project" value="TreeGrafter"/>
</dbReference>
<evidence type="ECO:0000313" key="7">
    <source>
        <dbReference type="Proteomes" id="UP000592820"/>
    </source>
</evidence>
<dbReference type="Gene3D" id="1.10.10.10">
    <property type="entry name" value="Winged helix-like DNA-binding domain superfamily/Winged helix DNA-binding domain"/>
    <property type="match status" value="1"/>
</dbReference>